<gene>
    <name evidence="1" type="ORF">CEXT_727271</name>
</gene>
<dbReference type="EMBL" id="BPLR01017298">
    <property type="protein sequence ID" value="GIY90181.1"/>
    <property type="molecule type" value="Genomic_DNA"/>
</dbReference>
<protein>
    <submittedName>
        <fullName evidence="1">Uncharacterized protein</fullName>
    </submittedName>
</protein>
<accession>A0AAV4X8A1</accession>
<reference evidence="1 2" key="1">
    <citation type="submission" date="2021-06" db="EMBL/GenBank/DDBJ databases">
        <title>Caerostris extrusa draft genome.</title>
        <authorList>
            <person name="Kono N."/>
            <person name="Arakawa K."/>
        </authorList>
    </citation>
    <scope>NUCLEOTIDE SEQUENCE [LARGE SCALE GENOMIC DNA]</scope>
</reference>
<name>A0AAV4X8A1_CAEEX</name>
<dbReference type="AlphaFoldDB" id="A0AAV4X8A1"/>
<sequence>MKGLRYDSSSNETLLAIFAACIFMEAKRYKMGLYGDDARPIKSAMHTRDIQDTHISRAIHLRIFLSTRTYPLKRNGKKRSQQELKTELQYHFFAQKKEVAPTFQKSIPPLQP</sequence>
<organism evidence="1 2">
    <name type="scientific">Caerostris extrusa</name>
    <name type="common">Bark spider</name>
    <name type="synonym">Caerostris bankana</name>
    <dbReference type="NCBI Taxonomy" id="172846"/>
    <lineage>
        <taxon>Eukaryota</taxon>
        <taxon>Metazoa</taxon>
        <taxon>Ecdysozoa</taxon>
        <taxon>Arthropoda</taxon>
        <taxon>Chelicerata</taxon>
        <taxon>Arachnida</taxon>
        <taxon>Araneae</taxon>
        <taxon>Araneomorphae</taxon>
        <taxon>Entelegynae</taxon>
        <taxon>Araneoidea</taxon>
        <taxon>Araneidae</taxon>
        <taxon>Caerostris</taxon>
    </lineage>
</organism>
<keyword evidence="2" id="KW-1185">Reference proteome</keyword>
<comment type="caution">
    <text evidence="1">The sequence shown here is derived from an EMBL/GenBank/DDBJ whole genome shotgun (WGS) entry which is preliminary data.</text>
</comment>
<evidence type="ECO:0000313" key="2">
    <source>
        <dbReference type="Proteomes" id="UP001054945"/>
    </source>
</evidence>
<proteinExistence type="predicted"/>
<evidence type="ECO:0000313" key="1">
    <source>
        <dbReference type="EMBL" id="GIY90181.1"/>
    </source>
</evidence>
<dbReference type="Proteomes" id="UP001054945">
    <property type="component" value="Unassembled WGS sequence"/>
</dbReference>